<dbReference type="Gene3D" id="2.60.40.1090">
    <property type="entry name" value="Fimbrial-type adhesion domain"/>
    <property type="match status" value="1"/>
</dbReference>
<evidence type="ECO:0000259" key="5">
    <source>
        <dbReference type="Pfam" id="PF00419"/>
    </source>
</evidence>
<dbReference type="SUPFAM" id="SSF49401">
    <property type="entry name" value="Bacterial adhesins"/>
    <property type="match status" value="1"/>
</dbReference>
<dbReference type="Proteomes" id="UP000286908">
    <property type="component" value="Unassembled WGS sequence"/>
</dbReference>
<dbReference type="AlphaFoldDB" id="A0A433ZVB0"/>
<keyword evidence="2 4" id="KW-0732">Signal</keyword>
<evidence type="ECO:0000313" key="7">
    <source>
        <dbReference type="Proteomes" id="UP000286908"/>
    </source>
</evidence>
<dbReference type="PANTHER" id="PTHR33420">
    <property type="entry name" value="FIMBRIAL SUBUNIT ELFA-RELATED"/>
    <property type="match status" value="1"/>
</dbReference>
<protein>
    <submittedName>
        <fullName evidence="6">Adhesin</fullName>
    </submittedName>
</protein>
<feature type="signal peptide" evidence="4">
    <location>
        <begin position="1"/>
        <end position="18"/>
    </location>
</feature>
<reference evidence="6 7" key="1">
    <citation type="submission" date="2017-08" db="EMBL/GenBank/DDBJ databases">
        <title>Draft genome sequence of pheromone producing symbiont Morganella morganii, of the female New Zealand grass grub Costelytra giveni.</title>
        <authorList>
            <person name="Laugraud A."/>
            <person name="Young S.D."/>
            <person name="Hurst M.H."/>
        </authorList>
    </citation>
    <scope>NUCLEOTIDE SEQUENCE [LARGE SCALE GENOMIC DNA]</scope>
    <source>
        <strain evidence="6 7">MMsCG</strain>
    </source>
</reference>
<dbReference type="InterPro" id="IPR000259">
    <property type="entry name" value="Adhesion_dom_fimbrial"/>
</dbReference>
<feature type="domain" description="Fimbrial-type adhesion" evidence="5">
    <location>
        <begin position="188"/>
        <end position="332"/>
    </location>
</feature>
<dbReference type="GO" id="GO:0009289">
    <property type="term" value="C:pilus"/>
    <property type="evidence" value="ECO:0007669"/>
    <property type="project" value="UniProtKB-SubCell"/>
</dbReference>
<comment type="caution">
    <text evidence="6">The sequence shown here is derived from an EMBL/GenBank/DDBJ whole genome shotgun (WGS) entry which is preliminary data.</text>
</comment>
<comment type="subcellular location">
    <subcellularLocation>
        <location evidence="1">Fimbrium</location>
    </subcellularLocation>
</comment>
<evidence type="ECO:0000256" key="4">
    <source>
        <dbReference type="SAM" id="SignalP"/>
    </source>
</evidence>
<dbReference type="InterPro" id="IPR008966">
    <property type="entry name" value="Adhesion_dom_sf"/>
</dbReference>
<dbReference type="GO" id="GO:0043709">
    <property type="term" value="P:cell adhesion involved in single-species biofilm formation"/>
    <property type="evidence" value="ECO:0007669"/>
    <property type="project" value="TreeGrafter"/>
</dbReference>
<dbReference type="InterPro" id="IPR050263">
    <property type="entry name" value="Bact_Fimbrial_Adh_Pro"/>
</dbReference>
<gene>
    <name evidence="6" type="ORF">CKG00_06320</name>
</gene>
<sequence length="333" mass="36230">MRNIMLSGLLLFCANSYAVTCTSGCNDVYLKIEQNLASNENDTGAQINSNTITSPDVHMKATHNGYLMQWAKFNGDTIPSPQSHATNWQFKRVDDYISVALGRDSPCIGSTGKIYVPFNERVYGNGNCTPVDYNNGGNITIFARDWQSRIRIDRKIVSGTYSKNILIGQFGFCQPDNCASPQVVQNIYLSLNITVPQTCSINAGQTVIVDFGNISTGAFKTAGARAQNINPKESTLSVTCDNIASGTNLNMRLQANNVAGNIVISDNSDVGFIVTDSSDKELTPNSLSSFIPFYLDGNTRANARIRVYPASVTGVRPDEGPVTSQAYLRIDFP</sequence>
<keyword evidence="3" id="KW-0281">Fimbrium</keyword>
<organism evidence="6 7">
    <name type="scientific">Morganella morganii</name>
    <name type="common">Proteus morganii</name>
    <dbReference type="NCBI Taxonomy" id="582"/>
    <lineage>
        <taxon>Bacteria</taxon>
        <taxon>Pseudomonadati</taxon>
        <taxon>Pseudomonadota</taxon>
        <taxon>Gammaproteobacteria</taxon>
        <taxon>Enterobacterales</taxon>
        <taxon>Morganellaceae</taxon>
        <taxon>Morganella</taxon>
    </lineage>
</organism>
<dbReference type="Pfam" id="PF00419">
    <property type="entry name" value="Fimbrial"/>
    <property type="match status" value="1"/>
</dbReference>
<evidence type="ECO:0000313" key="6">
    <source>
        <dbReference type="EMBL" id="RUT66055.1"/>
    </source>
</evidence>
<dbReference type="PANTHER" id="PTHR33420:SF31">
    <property type="entry name" value="TYPE 1 FIMBRIN D-MANNOSE SPECIFIC ADHESIN"/>
    <property type="match status" value="1"/>
</dbReference>
<dbReference type="OrthoDB" id="8582771at2"/>
<accession>A0A433ZVB0</accession>
<dbReference type="InterPro" id="IPR036937">
    <property type="entry name" value="Adhesion_dom_fimbrial_sf"/>
</dbReference>
<feature type="chain" id="PRO_5019359526" evidence="4">
    <location>
        <begin position="19"/>
        <end position="333"/>
    </location>
</feature>
<proteinExistence type="predicted"/>
<evidence type="ECO:0000256" key="3">
    <source>
        <dbReference type="ARBA" id="ARBA00023263"/>
    </source>
</evidence>
<evidence type="ECO:0000256" key="2">
    <source>
        <dbReference type="ARBA" id="ARBA00022729"/>
    </source>
</evidence>
<evidence type="ECO:0000256" key="1">
    <source>
        <dbReference type="ARBA" id="ARBA00004561"/>
    </source>
</evidence>
<dbReference type="EMBL" id="NRQY01000001">
    <property type="protein sequence ID" value="RUT66055.1"/>
    <property type="molecule type" value="Genomic_DNA"/>
</dbReference>
<name>A0A433ZVB0_MORMO</name>